<organism evidence="1 2">
    <name type="scientific">Angiostrongylus cantonensis</name>
    <name type="common">Rat lungworm</name>
    <dbReference type="NCBI Taxonomy" id="6313"/>
    <lineage>
        <taxon>Eukaryota</taxon>
        <taxon>Metazoa</taxon>
        <taxon>Ecdysozoa</taxon>
        <taxon>Nematoda</taxon>
        <taxon>Chromadorea</taxon>
        <taxon>Rhabditida</taxon>
        <taxon>Rhabditina</taxon>
        <taxon>Rhabditomorpha</taxon>
        <taxon>Strongyloidea</taxon>
        <taxon>Metastrongylidae</taxon>
        <taxon>Angiostrongylus</taxon>
    </lineage>
</organism>
<name>A0A0K0DMR7_ANGCA</name>
<evidence type="ECO:0000313" key="1">
    <source>
        <dbReference type="Proteomes" id="UP000035642"/>
    </source>
</evidence>
<reference evidence="1" key="1">
    <citation type="submission" date="2012-09" db="EMBL/GenBank/DDBJ databases">
        <authorList>
            <person name="Martin A.A."/>
        </authorList>
    </citation>
    <scope>NUCLEOTIDE SEQUENCE</scope>
</reference>
<protein>
    <submittedName>
        <fullName evidence="2">Uncharacterized protein</fullName>
    </submittedName>
</protein>
<reference evidence="2" key="2">
    <citation type="submission" date="2017-02" db="UniProtKB">
        <authorList>
            <consortium name="WormBaseParasite"/>
        </authorList>
    </citation>
    <scope>IDENTIFICATION</scope>
</reference>
<dbReference type="Proteomes" id="UP000035642">
    <property type="component" value="Unassembled WGS sequence"/>
</dbReference>
<proteinExistence type="predicted"/>
<keyword evidence="1" id="KW-1185">Reference proteome</keyword>
<dbReference type="WBParaSite" id="ACAC_0001300501-mRNA-1">
    <property type="protein sequence ID" value="ACAC_0001300501-mRNA-1"/>
    <property type="gene ID" value="ACAC_0001300501"/>
</dbReference>
<sequence length="178" mass="20807">MSTHFRSLKNVAKMFSIVSFFICFQFQRKNDGSTTERNLANKQLANEKPVCLTNPRYVLIFSKKFRLLRDAFQNEESGKSEQNSERTDKNKECSVIFIQPLYPICEVYMSNLDTILETANNYMWAMKKHMAADHAAWKELAKRITLLRAEVMITSSVFTIFFEQVFDLYKSLLDVLIC</sequence>
<dbReference type="AlphaFoldDB" id="A0A0K0DMR7"/>
<accession>A0A0K0DMR7</accession>
<evidence type="ECO:0000313" key="2">
    <source>
        <dbReference type="WBParaSite" id="ACAC_0001300501-mRNA-1"/>
    </source>
</evidence>